<protein>
    <submittedName>
        <fullName evidence="1">Uncharacterized protein</fullName>
    </submittedName>
</protein>
<feature type="non-terminal residue" evidence="1">
    <location>
        <position position="1"/>
    </location>
</feature>
<reference evidence="1" key="1">
    <citation type="journal article" date="2023" name="Insect Mol. Biol.">
        <title>Genome sequencing provides insights into the evolution of gene families encoding plant cell wall-degrading enzymes in longhorned beetles.</title>
        <authorList>
            <person name="Shin N.R."/>
            <person name="Okamura Y."/>
            <person name="Kirsch R."/>
            <person name="Pauchet Y."/>
        </authorList>
    </citation>
    <scope>NUCLEOTIDE SEQUENCE</scope>
    <source>
        <strain evidence="1">RBIC_L_NR</strain>
    </source>
</reference>
<accession>A0AAV8YDM7</accession>
<organism evidence="1 2">
    <name type="scientific">Rhamnusium bicolor</name>
    <dbReference type="NCBI Taxonomy" id="1586634"/>
    <lineage>
        <taxon>Eukaryota</taxon>
        <taxon>Metazoa</taxon>
        <taxon>Ecdysozoa</taxon>
        <taxon>Arthropoda</taxon>
        <taxon>Hexapoda</taxon>
        <taxon>Insecta</taxon>
        <taxon>Pterygota</taxon>
        <taxon>Neoptera</taxon>
        <taxon>Endopterygota</taxon>
        <taxon>Coleoptera</taxon>
        <taxon>Polyphaga</taxon>
        <taxon>Cucujiformia</taxon>
        <taxon>Chrysomeloidea</taxon>
        <taxon>Cerambycidae</taxon>
        <taxon>Lepturinae</taxon>
        <taxon>Rhagiini</taxon>
        <taxon>Rhamnusium</taxon>
    </lineage>
</organism>
<dbReference type="Proteomes" id="UP001162156">
    <property type="component" value="Unassembled WGS sequence"/>
</dbReference>
<evidence type="ECO:0000313" key="2">
    <source>
        <dbReference type="Proteomes" id="UP001162156"/>
    </source>
</evidence>
<dbReference type="EMBL" id="JANEYF010002283">
    <property type="protein sequence ID" value="KAJ8948688.1"/>
    <property type="molecule type" value="Genomic_DNA"/>
</dbReference>
<comment type="caution">
    <text evidence="1">The sequence shown here is derived from an EMBL/GenBank/DDBJ whole genome shotgun (WGS) entry which is preliminary data.</text>
</comment>
<dbReference type="AlphaFoldDB" id="A0AAV8YDM7"/>
<keyword evidence="2" id="KW-1185">Reference proteome</keyword>
<proteinExistence type="predicted"/>
<evidence type="ECO:0000313" key="1">
    <source>
        <dbReference type="EMBL" id="KAJ8948688.1"/>
    </source>
</evidence>
<gene>
    <name evidence="1" type="ORF">NQ314_008369</name>
</gene>
<sequence length="107" mass="11956">IAIPKLTKDFPCIILKKGFKQIPIFIKKINDLKSQVNDLQENLGGSVSTVNVANNETLISEIHETQKRASNILILNIKESAGTTDAERNNEEKNSVREILKNIDVDI</sequence>
<name>A0AAV8YDM7_9CUCU</name>